<feature type="region of interest" description="Disordered" evidence="1">
    <location>
        <begin position="223"/>
        <end position="272"/>
    </location>
</feature>
<evidence type="ECO:0000313" key="3">
    <source>
        <dbReference type="Proteomes" id="UP000322667"/>
    </source>
</evidence>
<name>A0A5D2QC62_GOSTO</name>
<protein>
    <submittedName>
        <fullName evidence="2">Uncharacterized protein</fullName>
    </submittedName>
</protein>
<keyword evidence="3" id="KW-1185">Reference proteome</keyword>
<reference evidence="2 3" key="1">
    <citation type="submission" date="2019-07" db="EMBL/GenBank/DDBJ databases">
        <title>WGS assembly of Gossypium tomentosum.</title>
        <authorList>
            <person name="Chen Z.J."/>
            <person name="Sreedasyam A."/>
            <person name="Ando A."/>
            <person name="Song Q."/>
            <person name="De L."/>
            <person name="Hulse-Kemp A."/>
            <person name="Ding M."/>
            <person name="Ye W."/>
            <person name="Kirkbride R."/>
            <person name="Jenkins J."/>
            <person name="Plott C."/>
            <person name="Lovell J."/>
            <person name="Lin Y.-M."/>
            <person name="Vaughn R."/>
            <person name="Liu B."/>
            <person name="Li W."/>
            <person name="Simpson S."/>
            <person name="Scheffler B."/>
            <person name="Saski C."/>
            <person name="Grover C."/>
            <person name="Hu G."/>
            <person name="Conover J."/>
            <person name="Carlson J."/>
            <person name="Shu S."/>
            <person name="Boston L."/>
            <person name="Williams M."/>
            <person name="Peterson D."/>
            <person name="Mcgee K."/>
            <person name="Jones D."/>
            <person name="Wendel J."/>
            <person name="Stelly D."/>
            <person name="Grimwood J."/>
            <person name="Schmutz J."/>
        </authorList>
    </citation>
    <scope>NUCLEOTIDE SEQUENCE [LARGE SCALE GENOMIC DNA]</scope>
    <source>
        <strain evidence="2">7179.01</strain>
    </source>
</reference>
<evidence type="ECO:0000313" key="2">
    <source>
        <dbReference type="EMBL" id="TYI26077.1"/>
    </source>
</evidence>
<dbReference type="EMBL" id="CM017614">
    <property type="protein sequence ID" value="TYI26077.1"/>
    <property type="molecule type" value="Genomic_DNA"/>
</dbReference>
<feature type="compositionally biased region" description="Low complexity" evidence="1">
    <location>
        <begin position="228"/>
        <end position="237"/>
    </location>
</feature>
<evidence type="ECO:0000256" key="1">
    <source>
        <dbReference type="SAM" id="MobiDB-lite"/>
    </source>
</evidence>
<dbReference type="Proteomes" id="UP000322667">
    <property type="component" value="Chromosome A05"/>
</dbReference>
<accession>A0A5D2QC62</accession>
<organism evidence="2 3">
    <name type="scientific">Gossypium tomentosum</name>
    <name type="common">Hawaiian cotton</name>
    <name type="synonym">Gossypium sandvicense</name>
    <dbReference type="NCBI Taxonomy" id="34277"/>
    <lineage>
        <taxon>Eukaryota</taxon>
        <taxon>Viridiplantae</taxon>
        <taxon>Streptophyta</taxon>
        <taxon>Embryophyta</taxon>
        <taxon>Tracheophyta</taxon>
        <taxon>Spermatophyta</taxon>
        <taxon>Magnoliopsida</taxon>
        <taxon>eudicotyledons</taxon>
        <taxon>Gunneridae</taxon>
        <taxon>Pentapetalae</taxon>
        <taxon>rosids</taxon>
        <taxon>malvids</taxon>
        <taxon>Malvales</taxon>
        <taxon>Malvaceae</taxon>
        <taxon>Malvoideae</taxon>
        <taxon>Gossypium</taxon>
    </lineage>
</organism>
<proteinExistence type="predicted"/>
<sequence>MASLYCNNQVRDSCFTNARHGRSCSKAQACLEKILHLISSIPPPCEINPNPFKKRGFDIDLNLRLGSFVDDDDESEEKSDCFAENSFNEEKTGTGEATATDVSSDVTDIQKSEEFKSGTEGEVKASAAAFHDSLDLLIEAAEMISARDIYLNEKKKEVEEVEKSGGGDGRESMERVKDYSVNVVEEGLEEFEDIASPVVRSKRGRSQVLPLRFRDSVLEPWKKRPQRSTATTAAVAVSKKKRNSRISLRTVKGAEEKKGGSNLKMPRIQTAS</sequence>
<dbReference type="AlphaFoldDB" id="A0A5D2QC62"/>
<gene>
    <name evidence="2" type="ORF">ES332_A05G090700v1</name>
</gene>